<dbReference type="AlphaFoldDB" id="A0A9D1XCA6"/>
<organism evidence="5 6">
    <name type="scientific">Candidatus Parabacteroides intestinipullorum</name>
    <dbReference type="NCBI Taxonomy" id="2838723"/>
    <lineage>
        <taxon>Bacteria</taxon>
        <taxon>Pseudomonadati</taxon>
        <taxon>Bacteroidota</taxon>
        <taxon>Bacteroidia</taxon>
        <taxon>Bacteroidales</taxon>
        <taxon>Tannerellaceae</taxon>
        <taxon>Parabacteroides</taxon>
    </lineage>
</organism>
<keyword evidence="3" id="KW-0560">Oxidoreductase</keyword>
<accession>A0A9D1XCA6</accession>
<dbReference type="InterPro" id="IPR024072">
    <property type="entry name" value="DHFR-like_dom_sf"/>
</dbReference>
<reference evidence="5" key="2">
    <citation type="submission" date="2021-04" db="EMBL/GenBank/DDBJ databases">
        <authorList>
            <person name="Gilroy R."/>
        </authorList>
    </citation>
    <scope>NUCLEOTIDE SEQUENCE</scope>
    <source>
        <strain evidence="5">ChiGjej6B6-14162</strain>
    </source>
</reference>
<dbReference type="InterPro" id="IPR002734">
    <property type="entry name" value="RibDG_C"/>
</dbReference>
<dbReference type="Pfam" id="PF01872">
    <property type="entry name" value="RibD_C"/>
    <property type="match status" value="1"/>
</dbReference>
<dbReference type="Gene3D" id="3.40.430.10">
    <property type="entry name" value="Dihydrofolate Reductase, subunit A"/>
    <property type="match status" value="1"/>
</dbReference>
<keyword evidence="2" id="KW-0521">NADP</keyword>
<dbReference type="SUPFAM" id="SSF53597">
    <property type="entry name" value="Dihydrofolate reductase-like"/>
    <property type="match status" value="1"/>
</dbReference>
<comment type="caution">
    <text evidence="5">The sequence shown here is derived from an EMBL/GenBank/DDBJ whole genome shotgun (WGS) entry which is preliminary data.</text>
</comment>
<reference evidence="5" key="1">
    <citation type="journal article" date="2021" name="PeerJ">
        <title>Extensive microbial diversity within the chicken gut microbiome revealed by metagenomics and culture.</title>
        <authorList>
            <person name="Gilroy R."/>
            <person name="Ravi A."/>
            <person name="Getino M."/>
            <person name="Pursley I."/>
            <person name="Horton D.L."/>
            <person name="Alikhan N.F."/>
            <person name="Baker D."/>
            <person name="Gharbi K."/>
            <person name="Hall N."/>
            <person name="Watson M."/>
            <person name="Adriaenssens E.M."/>
            <person name="Foster-Nyarko E."/>
            <person name="Jarju S."/>
            <person name="Secka A."/>
            <person name="Antonio M."/>
            <person name="Oren A."/>
            <person name="Chaudhuri R.R."/>
            <person name="La Ragione R."/>
            <person name="Hildebrand F."/>
            <person name="Pallen M.J."/>
        </authorList>
    </citation>
    <scope>NUCLEOTIDE SEQUENCE</scope>
    <source>
        <strain evidence="5">ChiGjej6B6-14162</strain>
    </source>
</reference>
<proteinExistence type="predicted"/>
<sequence length="223" mass="24945">MKPYIICHMVASIDGRIDCGMVDKISGDEYYTTLEELDCPTLLEGRVTMAHYYASAEPFVPKVNRPVGAESVYVAEESDAYMVTVDTMGRLRWESNTIEGVPLICVVSEQVSEEYLETLRQRQISWIAVGKERIDLVRAMDILYGRFGVKRLGLVGGGHINGGFLEAGLIDEVSLLLAPGIDGRKGQTSLFDGISQDARVPLRLKLEDIRRLSNDVVWLRYKL</sequence>
<dbReference type="PANTHER" id="PTHR38011">
    <property type="entry name" value="DIHYDROFOLATE REDUCTASE FAMILY PROTEIN (AFU_ORTHOLOGUE AFUA_8G06820)"/>
    <property type="match status" value="1"/>
</dbReference>
<name>A0A9D1XCA6_9BACT</name>
<evidence type="ECO:0000256" key="1">
    <source>
        <dbReference type="ARBA" id="ARBA00005104"/>
    </source>
</evidence>
<dbReference type="Proteomes" id="UP000886740">
    <property type="component" value="Unassembled WGS sequence"/>
</dbReference>
<evidence type="ECO:0000313" key="5">
    <source>
        <dbReference type="EMBL" id="HIX75365.1"/>
    </source>
</evidence>
<evidence type="ECO:0000313" key="6">
    <source>
        <dbReference type="Proteomes" id="UP000886740"/>
    </source>
</evidence>
<dbReference type="GO" id="GO:0009231">
    <property type="term" value="P:riboflavin biosynthetic process"/>
    <property type="evidence" value="ECO:0007669"/>
    <property type="project" value="InterPro"/>
</dbReference>
<gene>
    <name evidence="5" type="ORF">H9977_10095</name>
</gene>
<dbReference type="PANTHER" id="PTHR38011:SF7">
    <property type="entry name" value="2,5-DIAMINO-6-RIBOSYLAMINO-4(3H)-PYRIMIDINONE 5'-PHOSPHATE REDUCTASE"/>
    <property type="match status" value="1"/>
</dbReference>
<feature type="domain" description="Bacterial bifunctional deaminase-reductase C-terminal" evidence="4">
    <location>
        <begin position="3"/>
        <end position="217"/>
    </location>
</feature>
<comment type="pathway">
    <text evidence="1">Cofactor biosynthesis; riboflavin biosynthesis.</text>
</comment>
<dbReference type="EMBL" id="DXEL01000070">
    <property type="protein sequence ID" value="HIX75365.1"/>
    <property type="molecule type" value="Genomic_DNA"/>
</dbReference>
<evidence type="ECO:0000259" key="4">
    <source>
        <dbReference type="Pfam" id="PF01872"/>
    </source>
</evidence>
<evidence type="ECO:0000256" key="2">
    <source>
        <dbReference type="ARBA" id="ARBA00022857"/>
    </source>
</evidence>
<dbReference type="InterPro" id="IPR050765">
    <property type="entry name" value="Riboflavin_Biosynth_HTPR"/>
</dbReference>
<evidence type="ECO:0000256" key="3">
    <source>
        <dbReference type="ARBA" id="ARBA00023002"/>
    </source>
</evidence>
<dbReference type="GO" id="GO:0008703">
    <property type="term" value="F:5-amino-6-(5-phosphoribosylamino)uracil reductase activity"/>
    <property type="evidence" value="ECO:0007669"/>
    <property type="project" value="InterPro"/>
</dbReference>
<protein>
    <submittedName>
        <fullName evidence="5">RibD family protein</fullName>
    </submittedName>
</protein>